<keyword evidence="1" id="KW-0677">Repeat</keyword>
<protein>
    <recommendedName>
        <fullName evidence="4">MORN repeat-containing protein 5</fullName>
    </recommendedName>
</protein>
<dbReference type="EMBL" id="HBIN01003120">
    <property type="protein sequence ID" value="CAE0431798.1"/>
    <property type="molecule type" value="Transcribed_RNA"/>
</dbReference>
<dbReference type="Gene3D" id="2.20.110.10">
    <property type="entry name" value="Histone H3 K4-specific methyltransferase SET7/9 N-terminal domain"/>
    <property type="match status" value="4"/>
</dbReference>
<accession>A0A7S3PET0</accession>
<evidence type="ECO:0000313" key="3">
    <source>
        <dbReference type="EMBL" id="CAE0431798.1"/>
    </source>
</evidence>
<dbReference type="Pfam" id="PF02493">
    <property type="entry name" value="MORN"/>
    <property type="match status" value="9"/>
</dbReference>
<dbReference type="SUPFAM" id="SSF82185">
    <property type="entry name" value="Histone H3 K4-specific methyltransferase SET7/9 N-terminal domain"/>
    <property type="match status" value="2"/>
</dbReference>
<gene>
    <name evidence="3" type="ORF">ASTO00021_LOCUS2136</name>
</gene>
<dbReference type="PANTHER" id="PTHR23084">
    <property type="entry name" value="PHOSPHATIDYLINOSITOL-4-PHOSPHATE 5-KINASE RELATED"/>
    <property type="match status" value="1"/>
</dbReference>
<feature type="compositionally biased region" description="Basic and acidic residues" evidence="2">
    <location>
        <begin position="122"/>
        <end position="136"/>
    </location>
</feature>
<evidence type="ECO:0008006" key="4">
    <source>
        <dbReference type="Google" id="ProtNLM"/>
    </source>
</evidence>
<evidence type="ECO:0000256" key="2">
    <source>
        <dbReference type="SAM" id="MobiDB-lite"/>
    </source>
</evidence>
<dbReference type="PANTHER" id="PTHR23084:SF263">
    <property type="entry name" value="MORN REPEAT-CONTAINING PROTEIN 1"/>
    <property type="match status" value="1"/>
</dbReference>
<sequence length="655" mass="74095">MAPNEDKHQIRAVNNSACIKIKENDIVKSDSTSTPTTSIKDGKFEPEAEDIIKINGSFEFDEIKGQWNLRGTWGYPSYPDTVPQKFTYRCPVPKTEIPNLSCENNQNDSDRESNAENQPSNVEKENENVAAVNDERQLPEVSRWTGYFSNLVSNGVKDVNKRISESFEMNILNNKTNDQFVVHAQGINQFGRFELVGILSKASRKLEGTKTYLDPVSEITEDSRKEISETKMENIKLRDIFMVPKPKVRRPRVIPESERKKAPRRCIICVNNGCDHPKECRGKGGRMYHDCQRCVASPGGMPVLERPVVKRPALCAVDRPVKKRKRNNAVTASVINALMEQSNGELIQLLNKQNKKPKETIDVQEFLKSFGKGGKCRNDLKLVFNASNHQNTDIAAAIDKKICEKIRKLTSGWNSTTGEDGSPVGLLEHMEVYKGFSKDAERNGYGICAYANGYVYEGQWLHGLMEGRGIITDPRGSIVYQGEFVKNRISGVGTFFFDNGDRFDGEWHEGFMHGYGEYDEACGKTYVGEWLKGKRHGHGKITLKDGSFYDGEWGDDKPHGRGYLHIVNVFTYDGLFKHGQMDGRGQCWWNDGGCYEGNFHSNLRDGRGTYTFPNLAVFEGRFRNDQMEGNGLLRMEEDKPIALDDDQIVIPVNYK</sequence>
<dbReference type="AlphaFoldDB" id="A0A7S3PET0"/>
<organism evidence="3">
    <name type="scientific">Aplanochytrium stocchinoi</name>
    <dbReference type="NCBI Taxonomy" id="215587"/>
    <lineage>
        <taxon>Eukaryota</taxon>
        <taxon>Sar</taxon>
        <taxon>Stramenopiles</taxon>
        <taxon>Bigyra</taxon>
        <taxon>Labyrinthulomycetes</taxon>
        <taxon>Thraustochytrida</taxon>
        <taxon>Thraustochytriidae</taxon>
        <taxon>Aplanochytrium</taxon>
    </lineage>
</organism>
<reference evidence="3" key="1">
    <citation type="submission" date="2021-01" db="EMBL/GenBank/DDBJ databases">
        <authorList>
            <person name="Corre E."/>
            <person name="Pelletier E."/>
            <person name="Niang G."/>
            <person name="Scheremetjew M."/>
            <person name="Finn R."/>
            <person name="Kale V."/>
            <person name="Holt S."/>
            <person name="Cochrane G."/>
            <person name="Meng A."/>
            <person name="Brown T."/>
            <person name="Cohen L."/>
        </authorList>
    </citation>
    <scope>NUCLEOTIDE SEQUENCE</scope>
    <source>
        <strain evidence="3">GSBS06</strain>
    </source>
</reference>
<evidence type="ECO:0000256" key="1">
    <source>
        <dbReference type="ARBA" id="ARBA00022737"/>
    </source>
</evidence>
<dbReference type="InterPro" id="IPR003409">
    <property type="entry name" value="MORN"/>
</dbReference>
<proteinExistence type="predicted"/>
<dbReference type="SMART" id="SM00698">
    <property type="entry name" value="MORN"/>
    <property type="match status" value="9"/>
</dbReference>
<name>A0A7S3PET0_9STRA</name>
<feature type="region of interest" description="Disordered" evidence="2">
    <location>
        <begin position="97"/>
        <end position="136"/>
    </location>
</feature>